<sequence>MTTPIKLYRPSSGTSGASFIAAWCGHCKRDRVTNGSVRVDDANDDDYCQILGATFRCNTDDPEYPREWRYDEDDYPVCTAFEPADAPEGPSCAVRDEVTADLFGGAA</sequence>
<protein>
    <submittedName>
        <fullName evidence="1">Uncharacterized protein</fullName>
    </submittedName>
</protein>
<evidence type="ECO:0000313" key="2">
    <source>
        <dbReference type="Proteomes" id="UP000615989"/>
    </source>
</evidence>
<accession>A0ABX1PNG3</accession>
<proteinExistence type="predicted"/>
<comment type="caution">
    <text evidence="1">The sequence shown here is derived from an EMBL/GenBank/DDBJ whole genome shotgun (WGS) entry which is preliminary data.</text>
</comment>
<dbReference type="EMBL" id="WTVG01000043">
    <property type="protein sequence ID" value="NMG25819.1"/>
    <property type="molecule type" value="Genomic_DNA"/>
</dbReference>
<organism evidence="1 2">
    <name type="scientific">Aromatoleum anaerobium</name>
    <dbReference type="NCBI Taxonomy" id="182180"/>
    <lineage>
        <taxon>Bacteria</taxon>
        <taxon>Pseudomonadati</taxon>
        <taxon>Pseudomonadota</taxon>
        <taxon>Betaproteobacteria</taxon>
        <taxon>Rhodocyclales</taxon>
        <taxon>Rhodocyclaceae</taxon>
        <taxon>Aromatoleum</taxon>
    </lineage>
</organism>
<name>A0ABX1PNG3_9RHOO</name>
<dbReference type="RefSeq" id="WP_169119159.1">
    <property type="nucleotide sequence ID" value="NZ_WTVG02000039.1"/>
</dbReference>
<keyword evidence="2" id="KW-1185">Reference proteome</keyword>
<gene>
    <name evidence="1" type="ORF">GO606_14040</name>
</gene>
<evidence type="ECO:0000313" key="1">
    <source>
        <dbReference type="EMBL" id="NMG25819.1"/>
    </source>
</evidence>
<dbReference type="Proteomes" id="UP000615989">
    <property type="component" value="Unassembled WGS sequence"/>
</dbReference>
<reference evidence="1" key="1">
    <citation type="submission" date="2019-12" db="EMBL/GenBank/DDBJ databases">
        <title>Comparative genomics gives insights into the taxonomy of the Azoarcus-Aromatoleum group and reveals separate origins of nif in the plant-associated Azoarcus and non-plant-associated Aromatoleum sub-groups.</title>
        <authorList>
            <person name="Lafos M."/>
            <person name="Maluk M."/>
            <person name="Batista M."/>
            <person name="Junghare M."/>
            <person name="Carmona M."/>
            <person name="Faoro H."/>
            <person name="Cruz L.M."/>
            <person name="Battistoni F."/>
            <person name="De Souza E."/>
            <person name="Pedrosa F."/>
            <person name="Chen W.-M."/>
            <person name="Poole P.S."/>
            <person name="Dixon R.A."/>
            <person name="James E.K."/>
        </authorList>
    </citation>
    <scope>NUCLEOTIDE SEQUENCE</scope>
    <source>
        <strain evidence="1">LuFRes1</strain>
    </source>
</reference>